<dbReference type="RefSeq" id="WP_254093307.1">
    <property type="nucleotide sequence ID" value="NZ_JAHESC010000055.1"/>
</dbReference>
<feature type="domain" description="NAD(P)-binding" evidence="2">
    <location>
        <begin position="7"/>
        <end position="172"/>
    </location>
</feature>
<accession>A0AAP2DE52</accession>
<sequence length="254" mass="26889">MKIIIIGGSGLIGSKLAEKLRTLGHDVNAASPASGVNTITGEGLADALRGADVVVDVANSPSFEDKAVMEFFETSGRNLLAAEAAAGIKHHIALSVVGTDRLQESGYFRAKQAQENLIKKSGIPYTIVHSTQFFEFLGSIVASAAKDAEIHLSPAAIQPISSDDVATAMAQVTLEKPANTTVEIAGPESFSLADLASRYLKKTGDTRTIKVDAQARYFGATLQNNTLTPGYQARLGNITFEAWFANRQPKPATV</sequence>
<dbReference type="Proteomes" id="UP001319180">
    <property type="component" value="Unassembled WGS sequence"/>
</dbReference>
<dbReference type="InterPro" id="IPR016040">
    <property type="entry name" value="NAD(P)-bd_dom"/>
</dbReference>
<dbReference type="PANTHER" id="PTHR42748:SF3">
    <property type="entry name" value="BLL4366 PROTEIN"/>
    <property type="match status" value="1"/>
</dbReference>
<protein>
    <submittedName>
        <fullName evidence="3">SDR family oxidoreductase</fullName>
    </submittedName>
</protein>
<evidence type="ECO:0000313" key="4">
    <source>
        <dbReference type="Proteomes" id="UP001319180"/>
    </source>
</evidence>
<comment type="caution">
    <text evidence="3">The sequence shown here is derived from an EMBL/GenBank/DDBJ whole genome shotgun (WGS) entry which is preliminary data.</text>
</comment>
<evidence type="ECO:0000313" key="3">
    <source>
        <dbReference type="EMBL" id="MBT1690088.1"/>
    </source>
</evidence>
<dbReference type="PANTHER" id="PTHR42748">
    <property type="entry name" value="NITROGEN METABOLITE REPRESSION PROTEIN NMRA FAMILY MEMBER"/>
    <property type="match status" value="1"/>
</dbReference>
<name>A0AAP2DE52_9BACT</name>
<dbReference type="Gene3D" id="3.40.50.720">
    <property type="entry name" value="NAD(P)-binding Rossmann-like Domain"/>
    <property type="match status" value="1"/>
</dbReference>
<dbReference type="Pfam" id="PF13460">
    <property type="entry name" value="NAD_binding_10"/>
    <property type="match status" value="1"/>
</dbReference>
<proteinExistence type="predicted"/>
<dbReference type="InterPro" id="IPR051164">
    <property type="entry name" value="NmrA-like_oxidored"/>
</dbReference>
<organism evidence="3 4">
    <name type="scientific">Dawidia soli</name>
    <dbReference type="NCBI Taxonomy" id="2782352"/>
    <lineage>
        <taxon>Bacteria</taxon>
        <taxon>Pseudomonadati</taxon>
        <taxon>Bacteroidota</taxon>
        <taxon>Cytophagia</taxon>
        <taxon>Cytophagales</taxon>
        <taxon>Chryseotaleaceae</taxon>
        <taxon>Dawidia</taxon>
    </lineage>
</organism>
<dbReference type="EMBL" id="JAHESC010000055">
    <property type="protein sequence ID" value="MBT1690088.1"/>
    <property type="molecule type" value="Genomic_DNA"/>
</dbReference>
<evidence type="ECO:0000256" key="1">
    <source>
        <dbReference type="ARBA" id="ARBA00022857"/>
    </source>
</evidence>
<dbReference type="InterPro" id="IPR036291">
    <property type="entry name" value="NAD(P)-bd_dom_sf"/>
</dbReference>
<gene>
    <name evidence="3" type="ORF">KK078_26220</name>
</gene>
<evidence type="ECO:0000259" key="2">
    <source>
        <dbReference type="Pfam" id="PF13460"/>
    </source>
</evidence>
<dbReference type="SUPFAM" id="SSF51735">
    <property type="entry name" value="NAD(P)-binding Rossmann-fold domains"/>
    <property type="match status" value="1"/>
</dbReference>
<dbReference type="AlphaFoldDB" id="A0AAP2DE52"/>
<keyword evidence="4" id="KW-1185">Reference proteome</keyword>
<reference evidence="3 4" key="1">
    <citation type="submission" date="2021-05" db="EMBL/GenBank/DDBJ databases">
        <title>A Polyphasic approach of four new species of the genus Ohtaekwangia: Ohtaekwangia histidinii sp. nov., Ohtaekwangia cretensis sp. nov., Ohtaekwangia indiensis sp. nov., Ohtaekwangia reichenbachii sp. nov. from diverse environment.</title>
        <authorList>
            <person name="Octaviana S."/>
        </authorList>
    </citation>
    <scope>NUCLEOTIDE SEQUENCE [LARGE SCALE GENOMIC DNA]</scope>
    <source>
        <strain evidence="3 4">PWU37</strain>
    </source>
</reference>
<keyword evidence="1" id="KW-0521">NADP</keyword>